<keyword evidence="1" id="KW-0732">Signal</keyword>
<reference evidence="2 3" key="1">
    <citation type="submission" date="2020-11" db="EMBL/GenBank/DDBJ databases">
        <authorList>
            <person name="Wallbank WR R."/>
            <person name="Pardo Diaz C."/>
            <person name="Kozak K."/>
            <person name="Martin S."/>
            <person name="Jiggins C."/>
            <person name="Moest M."/>
            <person name="Warren A I."/>
            <person name="Generalovic N T."/>
            <person name="Byers J.R.P. K."/>
            <person name="Montejo-Kovacevich G."/>
            <person name="Yen C E."/>
        </authorList>
    </citation>
    <scope>NUCLEOTIDE SEQUENCE [LARGE SCALE GENOMIC DNA]</scope>
</reference>
<dbReference type="AlphaFoldDB" id="A0A7R8UIW1"/>
<evidence type="ECO:0000313" key="3">
    <source>
        <dbReference type="Proteomes" id="UP000594454"/>
    </source>
</evidence>
<dbReference type="Proteomes" id="UP000594454">
    <property type="component" value="Chromosome 2"/>
</dbReference>
<proteinExistence type="predicted"/>
<protein>
    <submittedName>
        <fullName evidence="2">Uncharacterized protein</fullName>
    </submittedName>
</protein>
<gene>
    <name evidence="2" type="ORF">HERILL_LOCUS4738</name>
</gene>
<keyword evidence="3" id="KW-1185">Reference proteome</keyword>
<organism evidence="2 3">
    <name type="scientific">Hermetia illucens</name>
    <name type="common">Black soldier fly</name>
    <dbReference type="NCBI Taxonomy" id="343691"/>
    <lineage>
        <taxon>Eukaryota</taxon>
        <taxon>Metazoa</taxon>
        <taxon>Ecdysozoa</taxon>
        <taxon>Arthropoda</taxon>
        <taxon>Hexapoda</taxon>
        <taxon>Insecta</taxon>
        <taxon>Pterygota</taxon>
        <taxon>Neoptera</taxon>
        <taxon>Endopterygota</taxon>
        <taxon>Diptera</taxon>
        <taxon>Brachycera</taxon>
        <taxon>Stratiomyomorpha</taxon>
        <taxon>Stratiomyidae</taxon>
        <taxon>Hermetiinae</taxon>
        <taxon>Hermetia</taxon>
    </lineage>
</organism>
<dbReference type="EMBL" id="LR899010">
    <property type="protein sequence ID" value="CAD7081641.1"/>
    <property type="molecule type" value="Genomic_DNA"/>
</dbReference>
<sequence length="235" mass="24811">MKFLVILGLLAVASADVSHLLASNGYLPPRNQYLPPSLPDQGTYSIPPPSYQPPTKVITPEPAPVPTYGVPAQTSGPAIGITDAGAQFTGQFSSTGFATGSSSQYLAPAPTPTISSVSQQIFTPAVQPTYIPPVQQTYRQPYSYSQPIRPQPFVPAVQPTYFPPAPQTPTISIDVQPTYTGPITSQGSYSSPAPAPVTTPFATFSGPQTVNLIPEPAPAHSFGADGYHYRNPNQL</sequence>
<dbReference type="OMA" id="DVQPTYT"/>
<feature type="signal peptide" evidence="1">
    <location>
        <begin position="1"/>
        <end position="15"/>
    </location>
</feature>
<dbReference type="InParanoid" id="A0A7R8UIW1"/>
<evidence type="ECO:0000313" key="2">
    <source>
        <dbReference type="EMBL" id="CAD7081641.1"/>
    </source>
</evidence>
<dbReference type="OrthoDB" id="8067071at2759"/>
<accession>A0A7R8UIW1</accession>
<evidence type="ECO:0000256" key="1">
    <source>
        <dbReference type="SAM" id="SignalP"/>
    </source>
</evidence>
<name>A0A7R8UIW1_HERIL</name>
<feature type="chain" id="PRO_5031526888" evidence="1">
    <location>
        <begin position="16"/>
        <end position="235"/>
    </location>
</feature>